<reference evidence="2" key="1">
    <citation type="submission" date="2017-02" db="EMBL/GenBank/DDBJ databases">
        <title>Pseudomonas floridae sp. nov., a novel pathogenic bacterial species isolated from tomato.</title>
        <authorList>
            <person name="Timilsina S."/>
            <person name="Vallad G.E."/>
            <person name="Jones J.B."/>
        </authorList>
    </citation>
    <scope>NUCLEOTIDE SEQUENCE [LARGE SCALE GENOMIC DNA]</scope>
    <source>
        <strain evidence="2">GEV388</strain>
    </source>
</reference>
<evidence type="ECO:0000313" key="2">
    <source>
        <dbReference type="Proteomes" id="UP000192815"/>
    </source>
</evidence>
<gene>
    <name evidence="1" type="ORF">BZK31_08175</name>
</gene>
<sequence length="90" mass="10275">MCFPRKPSLGRYSATRAEWCQSYRQARIAAGNGLDPNPKSSGITWKAQLIVAFERRGHDPLAYPVQCRLNAHRIINEIRAEEISQEYAKD</sequence>
<keyword evidence="2" id="KW-1185">Reference proteome</keyword>
<comment type="caution">
    <text evidence="1">The sequence shown here is derived from an EMBL/GenBank/DDBJ whole genome shotgun (WGS) entry which is preliminary data.</text>
</comment>
<dbReference type="Proteomes" id="UP000192815">
    <property type="component" value="Unassembled WGS sequence"/>
</dbReference>
<organism evidence="1 2">
    <name type="scientific">Pseudomonas floridensis</name>
    <dbReference type="NCBI Taxonomy" id="1958950"/>
    <lineage>
        <taxon>Bacteria</taxon>
        <taxon>Pseudomonadati</taxon>
        <taxon>Pseudomonadota</taxon>
        <taxon>Gammaproteobacteria</taxon>
        <taxon>Pseudomonadales</taxon>
        <taxon>Pseudomonadaceae</taxon>
        <taxon>Pseudomonas</taxon>
    </lineage>
</organism>
<evidence type="ECO:0000313" key="1">
    <source>
        <dbReference type="EMBL" id="ORC60275.1"/>
    </source>
</evidence>
<accession>A0A1X0N8Z7</accession>
<dbReference type="AlphaFoldDB" id="A0A1X0N8Z7"/>
<name>A0A1X0N8Z7_9PSED</name>
<protein>
    <submittedName>
        <fullName evidence="1">Uncharacterized protein</fullName>
    </submittedName>
</protein>
<dbReference type="STRING" id="1958950.BZK31_08175"/>
<proteinExistence type="predicted"/>
<dbReference type="EMBL" id="MUIO01000021">
    <property type="protein sequence ID" value="ORC60275.1"/>
    <property type="molecule type" value="Genomic_DNA"/>
</dbReference>